<evidence type="ECO:0000256" key="7">
    <source>
        <dbReference type="RuleBase" id="RU363032"/>
    </source>
</evidence>
<dbReference type="Pfam" id="PF00528">
    <property type="entry name" value="BPD_transp_1"/>
    <property type="match status" value="1"/>
</dbReference>
<evidence type="ECO:0000313" key="11">
    <source>
        <dbReference type="Proteomes" id="UP000226079"/>
    </source>
</evidence>
<comment type="subcellular location">
    <subcellularLocation>
        <location evidence="1 7">Cell membrane</location>
        <topology evidence="1 7">Multi-pass membrane protein</topology>
    </subcellularLocation>
</comment>
<feature type="transmembrane region" description="Helical" evidence="7">
    <location>
        <begin position="93"/>
        <end position="123"/>
    </location>
</feature>
<protein>
    <submittedName>
        <fullName evidence="10">Carbohydrate ABC transporter membrane protein 1 (CUT1 family)</fullName>
    </submittedName>
</protein>
<dbReference type="SUPFAM" id="SSF161098">
    <property type="entry name" value="MetI-like"/>
    <property type="match status" value="1"/>
</dbReference>
<keyword evidence="3" id="KW-1003">Cell membrane</keyword>
<dbReference type="PANTHER" id="PTHR30193">
    <property type="entry name" value="ABC TRANSPORTER PERMEASE PROTEIN"/>
    <property type="match status" value="1"/>
</dbReference>
<keyword evidence="4 7" id="KW-0812">Transmembrane</keyword>
<keyword evidence="2 7" id="KW-0813">Transport</keyword>
<accession>A0A2A9CVC5</accession>
<evidence type="ECO:0000256" key="5">
    <source>
        <dbReference type="ARBA" id="ARBA00022989"/>
    </source>
</evidence>
<dbReference type="SUPFAM" id="SSF160964">
    <property type="entry name" value="MalF N-terminal region-like"/>
    <property type="match status" value="1"/>
</dbReference>
<dbReference type="GO" id="GO:0005886">
    <property type="term" value="C:plasma membrane"/>
    <property type="evidence" value="ECO:0007669"/>
    <property type="project" value="UniProtKB-SubCell"/>
</dbReference>
<dbReference type="Gene3D" id="1.10.3720.10">
    <property type="entry name" value="MetI-like"/>
    <property type="match status" value="1"/>
</dbReference>
<dbReference type="AlphaFoldDB" id="A0A2A9CVC5"/>
<dbReference type="InterPro" id="IPR000515">
    <property type="entry name" value="MetI-like"/>
</dbReference>
<dbReference type="Proteomes" id="UP000226079">
    <property type="component" value="Unassembled WGS sequence"/>
</dbReference>
<feature type="transmembrane region" description="Helical" evidence="7">
    <location>
        <begin position="33"/>
        <end position="56"/>
    </location>
</feature>
<sequence>MQISPAPGGPAASTARPRGLGRAGSRHRPTSRWAGWGFALPALVLVAIFGLMPILVAAGVSFTDLDIGGLAHPETVRVVGAANYVQLAGDPEFWSAFALTAGYVVVGVPLITVLALAVATGLNRSDGRFYRLLRTLYFLPAVTALVAISVIWKYMFNGQFGLFNWLLDLVGLPAVNWLSDPGSAQIAVGLVAVWRAIGLNSIILLAALQGVPAEQLEAAALDGAGPVRRYLHVVLPQIRFALGFVVMTTLIGWLQFFDEPFVLTDGGPVGATTSLSLFLFKRGFRLNEFGYASAGSIVLLVTIAAVTLIQLRLRRAHD</sequence>
<dbReference type="InterPro" id="IPR035906">
    <property type="entry name" value="MetI-like_sf"/>
</dbReference>
<evidence type="ECO:0000256" key="8">
    <source>
        <dbReference type="SAM" id="MobiDB-lite"/>
    </source>
</evidence>
<comment type="similarity">
    <text evidence="7">Belongs to the binding-protein-dependent transport system permease family.</text>
</comment>
<organism evidence="10 11">
    <name type="scientific">Propionicimonas paludicola</name>
    <dbReference type="NCBI Taxonomy" id="185243"/>
    <lineage>
        <taxon>Bacteria</taxon>
        <taxon>Bacillati</taxon>
        <taxon>Actinomycetota</taxon>
        <taxon>Actinomycetes</taxon>
        <taxon>Propionibacteriales</taxon>
        <taxon>Nocardioidaceae</taxon>
        <taxon>Propionicimonas</taxon>
    </lineage>
</organism>
<evidence type="ECO:0000313" key="10">
    <source>
        <dbReference type="EMBL" id="PFG18387.1"/>
    </source>
</evidence>
<keyword evidence="11" id="KW-1185">Reference proteome</keyword>
<name>A0A2A9CVC5_9ACTN</name>
<gene>
    <name evidence="10" type="ORF">ATK74_2973</name>
</gene>
<feature type="transmembrane region" description="Helical" evidence="7">
    <location>
        <begin position="238"/>
        <end position="256"/>
    </location>
</feature>
<evidence type="ECO:0000259" key="9">
    <source>
        <dbReference type="PROSITE" id="PS50928"/>
    </source>
</evidence>
<feature type="compositionally biased region" description="Low complexity" evidence="8">
    <location>
        <begin position="1"/>
        <end position="18"/>
    </location>
</feature>
<feature type="transmembrane region" description="Helical" evidence="7">
    <location>
        <begin position="289"/>
        <end position="309"/>
    </location>
</feature>
<feature type="transmembrane region" description="Helical" evidence="7">
    <location>
        <begin position="186"/>
        <end position="208"/>
    </location>
</feature>
<evidence type="ECO:0000256" key="2">
    <source>
        <dbReference type="ARBA" id="ARBA00022448"/>
    </source>
</evidence>
<dbReference type="EMBL" id="PDJC01000001">
    <property type="protein sequence ID" value="PFG18387.1"/>
    <property type="molecule type" value="Genomic_DNA"/>
</dbReference>
<feature type="domain" description="ABC transmembrane type-1" evidence="9">
    <location>
        <begin position="97"/>
        <end position="310"/>
    </location>
</feature>
<evidence type="ECO:0000256" key="6">
    <source>
        <dbReference type="ARBA" id="ARBA00023136"/>
    </source>
</evidence>
<dbReference type="PANTHER" id="PTHR30193:SF37">
    <property type="entry name" value="INNER MEMBRANE ABC TRANSPORTER PERMEASE PROTEIN YCJO"/>
    <property type="match status" value="1"/>
</dbReference>
<reference evidence="10 11" key="1">
    <citation type="submission" date="2017-10" db="EMBL/GenBank/DDBJ databases">
        <title>Sequencing the genomes of 1000 actinobacteria strains.</title>
        <authorList>
            <person name="Klenk H.-P."/>
        </authorList>
    </citation>
    <scope>NUCLEOTIDE SEQUENCE [LARGE SCALE GENOMIC DNA]</scope>
    <source>
        <strain evidence="10 11">DSM 15597</strain>
    </source>
</reference>
<keyword evidence="5 7" id="KW-1133">Transmembrane helix</keyword>
<dbReference type="InterPro" id="IPR051393">
    <property type="entry name" value="ABC_transporter_permease"/>
</dbReference>
<dbReference type="GO" id="GO:0055085">
    <property type="term" value="P:transmembrane transport"/>
    <property type="evidence" value="ECO:0007669"/>
    <property type="project" value="InterPro"/>
</dbReference>
<evidence type="ECO:0000256" key="4">
    <source>
        <dbReference type="ARBA" id="ARBA00022692"/>
    </source>
</evidence>
<comment type="caution">
    <text evidence="10">The sequence shown here is derived from an EMBL/GenBank/DDBJ whole genome shotgun (WGS) entry which is preliminary data.</text>
</comment>
<dbReference type="CDD" id="cd06261">
    <property type="entry name" value="TM_PBP2"/>
    <property type="match status" value="1"/>
</dbReference>
<evidence type="ECO:0000256" key="3">
    <source>
        <dbReference type="ARBA" id="ARBA00022475"/>
    </source>
</evidence>
<proteinExistence type="inferred from homology"/>
<feature type="region of interest" description="Disordered" evidence="8">
    <location>
        <begin position="1"/>
        <end position="29"/>
    </location>
</feature>
<feature type="transmembrane region" description="Helical" evidence="7">
    <location>
        <begin position="135"/>
        <end position="155"/>
    </location>
</feature>
<evidence type="ECO:0000256" key="1">
    <source>
        <dbReference type="ARBA" id="ARBA00004651"/>
    </source>
</evidence>
<dbReference type="PROSITE" id="PS50928">
    <property type="entry name" value="ABC_TM1"/>
    <property type="match status" value="1"/>
</dbReference>
<dbReference type="OrthoDB" id="9804439at2"/>
<keyword evidence="6 7" id="KW-0472">Membrane</keyword>